<dbReference type="PANTHER" id="PTHR43142:SF1">
    <property type="entry name" value="CARBOXYLIC ESTER HYDROLASE"/>
    <property type="match status" value="1"/>
</dbReference>
<reference evidence="5 6" key="1">
    <citation type="submission" date="2014-04" db="EMBL/GenBank/DDBJ databases">
        <authorList>
            <consortium name="DOE Joint Genome Institute"/>
            <person name="Kuo A."/>
            <person name="Tarkka M."/>
            <person name="Buscot F."/>
            <person name="Kohler A."/>
            <person name="Nagy L.G."/>
            <person name="Floudas D."/>
            <person name="Copeland A."/>
            <person name="Barry K.W."/>
            <person name="Cichocki N."/>
            <person name="Veneault-Fourrey C."/>
            <person name="LaButti K."/>
            <person name="Lindquist E.A."/>
            <person name="Lipzen A."/>
            <person name="Lundell T."/>
            <person name="Morin E."/>
            <person name="Murat C."/>
            <person name="Sun H."/>
            <person name="Tunlid A."/>
            <person name="Henrissat B."/>
            <person name="Grigoriev I.V."/>
            <person name="Hibbett D.S."/>
            <person name="Martin F."/>
            <person name="Nordberg H.P."/>
            <person name="Cantor M.N."/>
            <person name="Hua S.X."/>
        </authorList>
    </citation>
    <scope>NUCLEOTIDE SEQUENCE [LARGE SCALE GENOMIC DNA]</scope>
    <source>
        <strain evidence="5 6">F 1598</strain>
    </source>
</reference>
<dbReference type="Pfam" id="PF00135">
    <property type="entry name" value="COesterase"/>
    <property type="match status" value="1"/>
</dbReference>
<dbReference type="Proteomes" id="UP000054166">
    <property type="component" value="Unassembled WGS sequence"/>
</dbReference>
<dbReference type="EC" id="3.1.1.-" evidence="3"/>
<dbReference type="GO" id="GO:0016787">
    <property type="term" value="F:hydrolase activity"/>
    <property type="evidence" value="ECO:0007669"/>
    <property type="project" value="UniProtKB-KW"/>
</dbReference>
<keyword evidence="2 3" id="KW-0378">Hydrolase</keyword>
<dbReference type="FunCoup" id="A0A0C3GI00">
    <property type="interactions" value="2"/>
</dbReference>
<dbReference type="OrthoDB" id="6846267at2759"/>
<protein>
    <recommendedName>
        <fullName evidence="3">Carboxylic ester hydrolase</fullName>
        <ecNumber evidence="3">3.1.1.-</ecNumber>
    </recommendedName>
</protein>
<dbReference type="AlphaFoldDB" id="A0A0C3GI00"/>
<accession>A0A0C3GI00</accession>
<reference evidence="6" key="2">
    <citation type="submission" date="2015-01" db="EMBL/GenBank/DDBJ databases">
        <title>Evolutionary Origins and Diversification of the Mycorrhizal Mutualists.</title>
        <authorList>
            <consortium name="DOE Joint Genome Institute"/>
            <consortium name="Mycorrhizal Genomics Consortium"/>
            <person name="Kohler A."/>
            <person name="Kuo A."/>
            <person name="Nagy L.G."/>
            <person name="Floudas D."/>
            <person name="Copeland A."/>
            <person name="Barry K.W."/>
            <person name="Cichocki N."/>
            <person name="Veneault-Fourrey C."/>
            <person name="LaButti K."/>
            <person name="Lindquist E.A."/>
            <person name="Lipzen A."/>
            <person name="Lundell T."/>
            <person name="Morin E."/>
            <person name="Murat C."/>
            <person name="Riley R."/>
            <person name="Ohm R."/>
            <person name="Sun H."/>
            <person name="Tunlid A."/>
            <person name="Henrissat B."/>
            <person name="Grigoriev I.V."/>
            <person name="Hibbett D.S."/>
            <person name="Martin F."/>
        </authorList>
    </citation>
    <scope>NUCLEOTIDE SEQUENCE [LARGE SCALE GENOMIC DNA]</scope>
    <source>
        <strain evidence="6">F 1598</strain>
    </source>
</reference>
<dbReference type="InterPro" id="IPR019826">
    <property type="entry name" value="Carboxylesterase_B_AS"/>
</dbReference>
<proteinExistence type="inferred from homology"/>
<organism evidence="5 6">
    <name type="scientific">Piloderma croceum (strain F 1598)</name>
    <dbReference type="NCBI Taxonomy" id="765440"/>
    <lineage>
        <taxon>Eukaryota</taxon>
        <taxon>Fungi</taxon>
        <taxon>Dikarya</taxon>
        <taxon>Basidiomycota</taxon>
        <taxon>Agaricomycotina</taxon>
        <taxon>Agaricomycetes</taxon>
        <taxon>Agaricomycetidae</taxon>
        <taxon>Atheliales</taxon>
        <taxon>Atheliaceae</taxon>
        <taxon>Piloderma</taxon>
    </lineage>
</organism>
<sequence>MEARAHLGEELPRNAARVVATTKHGQVKGGRAANGAAIFLEVPYALPPGRFEDPNPLPADFKYEDVDYIYERSYAVQPNNDGQAVGASFVSKVGLGKPTENPLFVNIACPPSFPSSGNFPVKVYIHGGFLQFGSPHSLSSQAQYVSAARSEVWVNIGYRLSAFGFLACDKPKISGNFGFKDQWMALEYIKDNISAFGGNPDDIQVTGLSAGAHSVHQLLHFASRLPPGTNAPFRSAVLQSNAMATNPKTPEEHRPQFHALCRALNLDPSASDILLTLRDPEKIPYSIITHVIETGAIGVEYGTFRGCLDGTWLSSSPDPMTWQRSGGFAKALWDKGVRSVIVGDLTEEWYLYSIAHPLTSPKDIVPNLGKYYPDDVVQRMMRMYKTLSGDATVPEIERFFGEMLSDGYEIRWTPEQMRPKGYVTHGTDRSLWTVAVPWLQPHQLDVARAWLDAISEEVKALESNPKTVRGVAEILTLKEDLTIEWSTDCRWGEMMKLATVLPGEVIS</sequence>
<evidence type="ECO:0000256" key="1">
    <source>
        <dbReference type="ARBA" id="ARBA00005964"/>
    </source>
</evidence>
<dbReference type="SUPFAM" id="SSF53474">
    <property type="entry name" value="alpha/beta-Hydrolases"/>
    <property type="match status" value="1"/>
</dbReference>
<dbReference type="Gene3D" id="3.40.50.1820">
    <property type="entry name" value="alpha/beta hydrolase"/>
    <property type="match status" value="1"/>
</dbReference>
<evidence type="ECO:0000313" key="5">
    <source>
        <dbReference type="EMBL" id="KIM90266.1"/>
    </source>
</evidence>
<gene>
    <name evidence="5" type="ORF">PILCRDRAFT_177691</name>
</gene>
<evidence type="ECO:0000256" key="3">
    <source>
        <dbReference type="RuleBase" id="RU361235"/>
    </source>
</evidence>
<name>A0A0C3GI00_PILCF</name>
<dbReference type="HOGENOM" id="CLU_006586_17_2_1"/>
<feature type="domain" description="Carboxylesterase type B" evidence="4">
    <location>
        <begin position="19"/>
        <end position="273"/>
    </location>
</feature>
<evidence type="ECO:0000259" key="4">
    <source>
        <dbReference type="Pfam" id="PF00135"/>
    </source>
</evidence>
<dbReference type="InterPro" id="IPR029058">
    <property type="entry name" value="AB_hydrolase_fold"/>
</dbReference>
<comment type="similarity">
    <text evidence="1 3">Belongs to the type-B carboxylesterase/lipase family.</text>
</comment>
<dbReference type="STRING" id="765440.A0A0C3GI00"/>
<dbReference type="PANTHER" id="PTHR43142">
    <property type="entry name" value="CARBOXYLIC ESTER HYDROLASE"/>
    <property type="match status" value="1"/>
</dbReference>
<evidence type="ECO:0000256" key="2">
    <source>
        <dbReference type="ARBA" id="ARBA00022801"/>
    </source>
</evidence>
<evidence type="ECO:0000313" key="6">
    <source>
        <dbReference type="Proteomes" id="UP000054166"/>
    </source>
</evidence>
<dbReference type="ESTHER" id="9homo-a0a0c3gi00">
    <property type="family name" value="Fungal_carboxylesterase_lipase"/>
</dbReference>
<keyword evidence="6" id="KW-1185">Reference proteome</keyword>
<dbReference type="PROSITE" id="PS00122">
    <property type="entry name" value="CARBOXYLESTERASE_B_1"/>
    <property type="match status" value="1"/>
</dbReference>
<dbReference type="InParanoid" id="A0A0C3GI00"/>
<dbReference type="EMBL" id="KN832973">
    <property type="protein sequence ID" value="KIM90266.1"/>
    <property type="molecule type" value="Genomic_DNA"/>
</dbReference>
<dbReference type="InterPro" id="IPR002018">
    <property type="entry name" value="CarbesteraseB"/>
</dbReference>